<name>A0A1R3WYY4_9RHOB</name>
<sequence>MILDLYYARRFLGSFLLVAAVFLSLILLVDLIEQLRRFSDSDTGLARIFALTLLSAPGAIDKILPLLMILATIALFVAMARSSELVVTRAAGRSGLRTLVAPLGVAALIGVLAVTMLNPIVATTANRYQRLSDIYRSGDASALSLGSEGLWLRQGGAEGQAVIHAEDYLHERGGITLRQVTILGYGPSGEPNRRILAESARLGDGKWILENAKVWPLASDLNPEHRARTHSEMTLATTLTQARIEESLGRASGISIYDLPATIRELREAGFATRSQEVWFQSELARPLFLIAMVLVGAAFTMRHTRLGGTGVAVIAAVLLGFGLYFIRDFAQVLGENGQLPVILATWAPPVAAILLALGLLLQTEDG</sequence>
<evidence type="ECO:0000256" key="2">
    <source>
        <dbReference type="ARBA" id="ARBA00022475"/>
    </source>
</evidence>
<dbReference type="GO" id="GO:0055085">
    <property type="term" value="P:transmembrane transport"/>
    <property type="evidence" value="ECO:0007669"/>
    <property type="project" value="InterPro"/>
</dbReference>
<dbReference type="Pfam" id="PF03739">
    <property type="entry name" value="LptF_LptG"/>
    <property type="match status" value="1"/>
</dbReference>
<evidence type="ECO:0000313" key="7">
    <source>
        <dbReference type="EMBL" id="SIT83703.1"/>
    </source>
</evidence>
<protein>
    <submittedName>
        <fullName evidence="7">Lipopolysaccharide export system permease protein</fullName>
    </submittedName>
</protein>
<feature type="transmembrane region" description="Helical" evidence="6">
    <location>
        <begin position="307"/>
        <end position="327"/>
    </location>
</feature>
<dbReference type="InterPro" id="IPR005495">
    <property type="entry name" value="LptG/LptF_permease"/>
</dbReference>
<gene>
    <name evidence="7" type="ORF">SAMN05421849_1962</name>
</gene>
<dbReference type="RefSeq" id="WP_076649683.1">
    <property type="nucleotide sequence ID" value="NZ_FTPS01000001.1"/>
</dbReference>
<organism evidence="7 8">
    <name type="scientific">Pontibaca methylaminivorans</name>
    <dbReference type="NCBI Taxonomy" id="515897"/>
    <lineage>
        <taxon>Bacteria</taxon>
        <taxon>Pseudomonadati</taxon>
        <taxon>Pseudomonadota</taxon>
        <taxon>Alphaproteobacteria</taxon>
        <taxon>Rhodobacterales</taxon>
        <taxon>Roseobacteraceae</taxon>
        <taxon>Pontibaca</taxon>
    </lineage>
</organism>
<reference evidence="7 8" key="1">
    <citation type="submission" date="2017-01" db="EMBL/GenBank/DDBJ databases">
        <authorList>
            <person name="Mah S.A."/>
            <person name="Swanson W.J."/>
            <person name="Moy G.W."/>
            <person name="Vacquier V.D."/>
        </authorList>
    </citation>
    <scope>NUCLEOTIDE SEQUENCE [LARGE SCALE GENOMIC DNA]</scope>
    <source>
        <strain evidence="7 8">DSM 21219</strain>
    </source>
</reference>
<evidence type="ECO:0000256" key="3">
    <source>
        <dbReference type="ARBA" id="ARBA00022692"/>
    </source>
</evidence>
<dbReference type="AlphaFoldDB" id="A0A1R3WYY4"/>
<dbReference type="Proteomes" id="UP000192455">
    <property type="component" value="Unassembled WGS sequence"/>
</dbReference>
<feature type="transmembrane region" description="Helical" evidence="6">
    <location>
        <begin position="339"/>
        <end position="362"/>
    </location>
</feature>
<keyword evidence="5 6" id="KW-0472">Membrane</keyword>
<dbReference type="PANTHER" id="PTHR33529">
    <property type="entry name" value="SLR0882 PROTEIN-RELATED"/>
    <property type="match status" value="1"/>
</dbReference>
<proteinExistence type="predicted"/>
<keyword evidence="3 6" id="KW-0812">Transmembrane</keyword>
<dbReference type="GO" id="GO:0015920">
    <property type="term" value="P:lipopolysaccharide transport"/>
    <property type="evidence" value="ECO:0007669"/>
    <property type="project" value="TreeGrafter"/>
</dbReference>
<comment type="subcellular location">
    <subcellularLocation>
        <location evidence="1">Cell membrane</location>
        <topology evidence="1">Multi-pass membrane protein</topology>
    </subcellularLocation>
</comment>
<feature type="transmembrane region" description="Helical" evidence="6">
    <location>
        <begin position="99"/>
        <end position="121"/>
    </location>
</feature>
<feature type="transmembrane region" description="Helical" evidence="6">
    <location>
        <begin position="12"/>
        <end position="32"/>
    </location>
</feature>
<dbReference type="STRING" id="515897.SAMN05421849_1962"/>
<feature type="transmembrane region" description="Helical" evidence="6">
    <location>
        <begin position="284"/>
        <end position="300"/>
    </location>
</feature>
<accession>A0A1R3WYY4</accession>
<dbReference type="EMBL" id="FTPS01000001">
    <property type="protein sequence ID" value="SIT83703.1"/>
    <property type="molecule type" value="Genomic_DNA"/>
</dbReference>
<keyword evidence="4 6" id="KW-1133">Transmembrane helix</keyword>
<dbReference type="OrthoDB" id="9798468at2"/>
<evidence type="ECO:0000256" key="5">
    <source>
        <dbReference type="ARBA" id="ARBA00023136"/>
    </source>
</evidence>
<evidence type="ECO:0000313" key="8">
    <source>
        <dbReference type="Proteomes" id="UP000192455"/>
    </source>
</evidence>
<evidence type="ECO:0000256" key="1">
    <source>
        <dbReference type="ARBA" id="ARBA00004651"/>
    </source>
</evidence>
<keyword evidence="8" id="KW-1185">Reference proteome</keyword>
<evidence type="ECO:0000256" key="4">
    <source>
        <dbReference type="ARBA" id="ARBA00022989"/>
    </source>
</evidence>
<dbReference type="PANTHER" id="PTHR33529:SF2">
    <property type="entry name" value="LIPOPOLYSACCHARIDE EXPORT SYSTEM PERMEASE PROTEIN LPTG"/>
    <property type="match status" value="1"/>
</dbReference>
<dbReference type="InterPro" id="IPR030923">
    <property type="entry name" value="LptG"/>
</dbReference>
<keyword evidence="2" id="KW-1003">Cell membrane</keyword>
<evidence type="ECO:0000256" key="6">
    <source>
        <dbReference type="SAM" id="Phobius"/>
    </source>
</evidence>
<feature type="transmembrane region" description="Helical" evidence="6">
    <location>
        <begin position="66"/>
        <end position="87"/>
    </location>
</feature>
<dbReference type="GO" id="GO:0043190">
    <property type="term" value="C:ATP-binding cassette (ABC) transporter complex"/>
    <property type="evidence" value="ECO:0007669"/>
    <property type="project" value="InterPro"/>
</dbReference>
<dbReference type="NCBIfam" id="TIGR04408">
    <property type="entry name" value="LptG_lptG"/>
    <property type="match status" value="1"/>
</dbReference>